<dbReference type="InterPro" id="IPR036291">
    <property type="entry name" value="NAD(P)-bd_dom_sf"/>
</dbReference>
<gene>
    <name evidence="11" type="ORF">TRIP_E190268</name>
</gene>
<evidence type="ECO:0000256" key="6">
    <source>
        <dbReference type="ARBA" id="ARBA00022692"/>
    </source>
</evidence>
<accession>A0A652ZU83</accession>
<evidence type="ECO:0000256" key="5">
    <source>
        <dbReference type="ARBA" id="ARBA00022679"/>
    </source>
</evidence>
<keyword evidence="4" id="KW-1003">Cell membrane</keyword>
<dbReference type="AlphaFoldDB" id="A0A652ZU83"/>
<comment type="similarity">
    <text evidence="3">Belongs to the bacterial sugar transferase family.</text>
</comment>
<evidence type="ECO:0000259" key="10">
    <source>
        <dbReference type="Pfam" id="PF02397"/>
    </source>
</evidence>
<dbReference type="GO" id="GO:0005886">
    <property type="term" value="C:plasma membrane"/>
    <property type="evidence" value="ECO:0007669"/>
    <property type="project" value="UniProtKB-SubCell"/>
</dbReference>
<keyword evidence="8 9" id="KW-0472">Membrane</keyword>
<keyword evidence="6 9" id="KW-0812">Transmembrane</keyword>
<dbReference type="InterPro" id="IPR017475">
    <property type="entry name" value="EPS_sugar_tfrase"/>
</dbReference>
<dbReference type="SUPFAM" id="SSF51735">
    <property type="entry name" value="NAD(P)-binding Rossmann-fold domains"/>
    <property type="match status" value="1"/>
</dbReference>
<feature type="transmembrane region" description="Helical" evidence="9">
    <location>
        <begin position="95"/>
        <end position="114"/>
    </location>
</feature>
<feature type="domain" description="Bacterial sugar transferase" evidence="10">
    <location>
        <begin position="289"/>
        <end position="480"/>
    </location>
</feature>
<dbReference type="GO" id="GO:0000271">
    <property type="term" value="P:polysaccharide biosynthetic process"/>
    <property type="evidence" value="ECO:0007669"/>
    <property type="project" value="InterPro"/>
</dbReference>
<dbReference type="PANTHER" id="PTHR30576:SF4">
    <property type="entry name" value="UNDECAPRENYL-PHOSPHATE GALACTOSE PHOSPHOTRANSFERASE"/>
    <property type="match status" value="1"/>
</dbReference>
<sequence length="486" mass="55487">MEEVFVTFDNFKRNYKPQKAFNRMPMVGAFIVADLVAAMVSFGSGFFIVNTYDLDIINFKSFITYWPYLPAFLVIIYIFRLYPGLNLAHAEELRRFALTSFLTHNGIILSRIIISKEVSLDPYSIAFMLSWLCSIIYFPLFRSIVRRIFQNRSWWGIHIVIFGAGQTGKLMADRLIKKPFLGYRPVLFLDDDPATGTEYAGIPIIHGLDLGPRVAAECKIDTAIVAMPGISRKSLGTIVADYVQSFRYYTLIPDYIGVTNLWMSIKDFDGVLGLYTVQSLLLPINRNLKRVIDLVLSVVGGILLLPFLSIIAVLIKIDSPGPVFYRHHRLGKDGKPFMAWKFRSMVVNSKEVLRRILDTDPARKLEWEANQKLHDDPRITRMGKFLRKTSLDEIPQIWNVLKGEMSLVGPRPIVEEEIPKYGHHYKLFSSVKPGMSGLWQVSGRSETDYEERVALDILYIQSWSLWLDLYVLFKTVGAVLGGKGAY</sequence>
<feature type="transmembrane region" description="Helical" evidence="9">
    <location>
        <begin position="294"/>
        <end position="315"/>
    </location>
</feature>
<evidence type="ECO:0000256" key="2">
    <source>
        <dbReference type="ARBA" id="ARBA00004236"/>
    </source>
</evidence>
<feature type="transmembrane region" description="Helical" evidence="9">
    <location>
        <begin position="126"/>
        <end position="145"/>
    </location>
</feature>
<evidence type="ECO:0000256" key="4">
    <source>
        <dbReference type="ARBA" id="ARBA00022475"/>
    </source>
</evidence>
<proteinExistence type="inferred from homology"/>
<name>A0A652ZU83_9SPIR</name>
<dbReference type="NCBIfam" id="TIGR03025">
    <property type="entry name" value="EPS_sugtrans"/>
    <property type="match status" value="1"/>
</dbReference>
<feature type="transmembrane region" description="Helical" evidence="9">
    <location>
        <begin position="26"/>
        <end position="49"/>
    </location>
</feature>
<dbReference type="InterPro" id="IPR003362">
    <property type="entry name" value="Bact_transf"/>
</dbReference>
<dbReference type="GO" id="GO:0047360">
    <property type="term" value="F:undecaprenyl-phosphate galactose phosphotransferase activity"/>
    <property type="evidence" value="ECO:0007669"/>
    <property type="project" value="UniProtKB-EC"/>
</dbReference>
<dbReference type="NCBIfam" id="TIGR03022">
    <property type="entry name" value="WbaP_sugtrans"/>
    <property type="match status" value="1"/>
</dbReference>
<evidence type="ECO:0000256" key="3">
    <source>
        <dbReference type="ARBA" id="ARBA00006464"/>
    </source>
</evidence>
<dbReference type="InterPro" id="IPR017472">
    <property type="entry name" value="Undecaprenyl-P_galact_Ptfrase"/>
</dbReference>
<evidence type="ECO:0000256" key="8">
    <source>
        <dbReference type="ARBA" id="ARBA00023136"/>
    </source>
</evidence>
<reference evidence="11" key="1">
    <citation type="submission" date="2018-07" db="EMBL/GenBank/DDBJ databases">
        <authorList>
            <consortium name="Genoscope - CEA"/>
            <person name="William W."/>
        </authorList>
    </citation>
    <scope>NUCLEOTIDE SEQUENCE</scope>
    <source>
        <strain evidence="11">IK1</strain>
    </source>
</reference>
<evidence type="ECO:0000256" key="9">
    <source>
        <dbReference type="SAM" id="Phobius"/>
    </source>
</evidence>
<evidence type="ECO:0000256" key="7">
    <source>
        <dbReference type="ARBA" id="ARBA00022989"/>
    </source>
</evidence>
<keyword evidence="7 9" id="KW-1133">Transmembrane helix</keyword>
<keyword evidence="5 11" id="KW-0808">Transferase</keyword>
<protein>
    <submittedName>
        <fullName evidence="11">Undecaprenyl-phosphate galactose phosphotransferase, WbaP</fullName>
        <ecNumber evidence="11">2.7.8.6</ecNumber>
    </submittedName>
</protein>
<dbReference type="Pfam" id="PF13727">
    <property type="entry name" value="CoA_binding_3"/>
    <property type="match status" value="1"/>
</dbReference>
<dbReference type="Gene3D" id="3.40.50.720">
    <property type="entry name" value="NAD(P)-binding Rossmann-like Domain"/>
    <property type="match status" value="1"/>
</dbReference>
<evidence type="ECO:0000313" key="11">
    <source>
        <dbReference type="EMBL" id="VBB39350.1"/>
    </source>
</evidence>
<evidence type="ECO:0000256" key="1">
    <source>
        <dbReference type="ARBA" id="ARBA00004141"/>
    </source>
</evidence>
<organism evidence="11">
    <name type="scientific">uncultured Spirochaetota bacterium</name>
    <dbReference type="NCBI Taxonomy" id="460511"/>
    <lineage>
        <taxon>Bacteria</taxon>
        <taxon>Pseudomonadati</taxon>
        <taxon>Spirochaetota</taxon>
        <taxon>environmental samples</taxon>
    </lineage>
</organism>
<dbReference type="Pfam" id="PF02397">
    <property type="entry name" value="Bac_transf"/>
    <property type="match status" value="1"/>
</dbReference>
<dbReference type="PANTHER" id="PTHR30576">
    <property type="entry name" value="COLANIC BIOSYNTHESIS UDP-GLUCOSE LIPID CARRIER TRANSFERASE"/>
    <property type="match status" value="1"/>
</dbReference>
<feature type="transmembrane region" description="Helical" evidence="9">
    <location>
        <begin position="65"/>
        <end position="83"/>
    </location>
</feature>
<dbReference type="EMBL" id="UPXP01000011">
    <property type="protein sequence ID" value="VBB39350.1"/>
    <property type="molecule type" value="Genomic_DNA"/>
</dbReference>
<dbReference type="EC" id="2.7.8.6" evidence="11"/>
<comment type="subcellular location">
    <subcellularLocation>
        <location evidence="2">Cell membrane</location>
    </subcellularLocation>
    <subcellularLocation>
        <location evidence="1">Membrane</location>
        <topology evidence="1">Multi-pass membrane protein</topology>
    </subcellularLocation>
</comment>